<feature type="region of interest" description="Disordered" evidence="1">
    <location>
        <begin position="82"/>
        <end position="103"/>
    </location>
</feature>
<organism evidence="2 3">
    <name type="scientific">Owenia fusiformis</name>
    <name type="common">Polychaete worm</name>
    <dbReference type="NCBI Taxonomy" id="6347"/>
    <lineage>
        <taxon>Eukaryota</taxon>
        <taxon>Metazoa</taxon>
        <taxon>Spiralia</taxon>
        <taxon>Lophotrochozoa</taxon>
        <taxon>Annelida</taxon>
        <taxon>Polychaeta</taxon>
        <taxon>Sedentaria</taxon>
        <taxon>Canalipalpata</taxon>
        <taxon>Sabellida</taxon>
        <taxon>Oweniida</taxon>
        <taxon>Oweniidae</taxon>
        <taxon>Owenia</taxon>
    </lineage>
</organism>
<dbReference type="PANTHER" id="PTHR21580">
    <property type="entry name" value="SHIPPO-1-RELATED"/>
    <property type="match status" value="1"/>
</dbReference>
<gene>
    <name evidence="2" type="ORF">OFUS_LOCUS24177</name>
</gene>
<keyword evidence="3" id="KW-1185">Reference proteome</keyword>
<dbReference type="InterPro" id="IPR051291">
    <property type="entry name" value="CIMAP"/>
</dbReference>
<name>A0A8S4Q298_OWEFU</name>
<feature type="region of interest" description="Disordered" evidence="1">
    <location>
        <begin position="1"/>
        <end position="40"/>
    </location>
</feature>
<evidence type="ECO:0000313" key="2">
    <source>
        <dbReference type="EMBL" id="CAH1800264.1"/>
    </source>
</evidence>
<accession>A0A8S4Q298</accession>
<comment type="caution">
    <text evidence="2">The sequence shown here is derived from an EMBL/GenBank/DDBJ whole genome shotgun (WGS) entry which is preliminary data.</text>
</comment>
<dbReference type="PANTHER" id="PTHR21580:SF28">
    <property type="entry name" value="BOREALIN N-TERMINAL DOMAIN-CONTAINING PROTEIN-RELATED"/>
    <property type="match status" value="1"/>
</dbReference>
<dbReference type="EMBL" id="CAIIXF020000011">
    <property type="protein sequence ID" value="CAH1800264.1"/>
    <property type="molecule type" value="Genomic_DNA"/>
</dbReference>
<dbReference type="Pfam" id="PF07004">
    <property type="entry name" value="SHIPPO-rpt"/>
    <property type="match status" value="3"/>
</dbReference>
<reference evidence="2" key="1">
    <citation type="submission" date="2022-03" db="EMBL/GenBank/DDBJ databases">
        <authorList>
            <person name="Martin C."/>
        </authorList>
    </citation>
    <scope>NUCLEOTIDE SEQUENCE</scope>
</reference>
<protein>
    <submittedName>
        <fullName evidence="2">Uncharacterized protein</fullName>
    </submittedName>
</protein>
<proteinExistence type="predicted"/>
<dbReference type="GO" id="GO:0005856">
    <property type="term" value="C:cytoskeleton"/>
    <property type="evidence" value="ECO:0007669"/>
    <property type="project" value="TreeGrafter"/>
</dbReference>
<sequence>MGRQNFKTSHDNLAGRPKNSRGSPERHRKISNKFETRSFTFSEKGNTEEKYIPICLRSGPGPGAYSLKSTLGMDGDITLSTSSTAPTLKPRFDPIIDNSQPGPVYYPDPKITRHGNMQGQSMVFTGRAKHPELENTPGPGAYSNQYVPLHKAYSHLPTPLTHSLGPRTEYNPNITKPAPNRYSLPGNIGDASSQFSAKSSITRRFGERTKYGDYAYDYAKTPGPNTMLKNEDAYKKRAPTAVLASRTNMATGKTSNPAPGTYNPQNVTLHQRNGPKFSMGTRHSNAVFNLISEIVD</sequence>
<evidence type="ECO:0000256" key="1">
    <source>
        <dbReference type="SAM" id="MobiDB-lite"/>
    </source>
</evidence>
<dbReference type="Proteomes" id="UP000749559">
    <property type="component" value="Unassembled WGS sequence"/>
</dbReference>
<dbReference type="InterPro" id="IPR010736">
    <property type="entry name" value="SHIPPO-rpt"/>
</dbReference>
<evidence type="ECO:0000313" key="3">
    <source>
        <dbReference type="Proteomes" id="UP000749559"/>
    </source>
</evidence>
<dbReference type="AlphaFoldDB" id="A0A8S4Q298"/>
<dbReference type="OrthoDB" id="429991at2759"/>